<keyword evidence="3" id="KW-1185">Reference proteome</keyword>
<dbReference type="Proteomes" id="UP000823775">
    <property type="component" value="Unassembled WGS sequence"/>
</dbReference>
<accession>A0ABS8WQG7</accession>
<gene>
    <name evidence="2" type="ORF">HAX54_050593</name>
</gene>
<evidence type="ECO:0000256" key="1">
    <source>
        <dbReference type="SAM" id="MobiDB-lite"/>
    </source>
</evidence>
<organism evidence="2 3">
    <name type="scientific">Datura stramonium</name>
    <name type="common">Jimsonweed</name>
    <name type="synonym">Common thornapple</name>
    <dbReference type="NCBI Taxonomy" id="4076"/>
    <lineage>
        <taxon>Eukaryota</taxon>
        <taxon>Viridiplantae</taxon>
        <taxon>Streptophyta</taxon>
        <taxon>Embryophyta</taxon>
        <taxon>Tracheophyta</taxon>
        <taxon>Spermatophyta</taxon>
        <taxon>Magnoliopsida</taxon>
        <taxon>eudicotyledons</taxon>
        <taxon>Gunneridae</taxon>
        <taxon>Pentapetalae</taxon>
        <taxon>asterids</taxon>
        <taxon>lamiids</taxon>
        <taxon>Solanales</taxon>
        <taxon>Solanaceae</taxon>
        <taxon>Solanoideae</taxon>
        <taxon>Datureae</taxon>
        <taxon>Datura</taxon>
    </lineage>
</organism>
<feature type="region of interest" description="Disordered" evidence="1">
    <location>
        <begin position="60"/>
        <end position="83"/>
    </location>
</feature>
<name>A0ABS8WQG7_DATST</name>
<proteinExistence type="predicted"/>
<evidence type="ECO:0000313" key="2">
    <source>
        <dbReference type="EMBL" id="MCE3051725.1"/>
    </source>
</evidence>
<evidence type="ECO:0000313" key="3">
    <source>
        <dbReference type="Proteomes" id="UP000823775"/>
    </source>
</evidence>
<comment type="caution">
    <text evidence="2">The sequence shown here is derived from an EMBL/GenBank/DDBJ whole genome shotgun (WGS) entry which is preliminary data.</text>
</comment>
<sequence length="157" mass="17879">MPNQATFCLIHVPVFTYGFEAYTPLKVARETGQTTSLLVTWAPMYRPLSQQQFHMCDRYNATSDHGKNGKNKRKSNGKSSTREQGIPTFHLALPHQSSYSLYGLGYDFATDDYKVVTLSRYQGGHVDTTFVDVYSAKVGLWRRLESLPYDDVLTERP</sequence>
<protein>
    <submittedName>
        <fullName evidence="2">Uncharacterized protein</fullName>
    </submittedName>
</protein>
<reference evidence="2 3" key="1">
    <citation type="journal article" date="2021" name="BMC Genomics">
        <title>Datura genome reveals duplications of psychoactive alkaloid biosynthetic genes and high mutation rate following tissue culture.</title>
        <authorList>
            <person name="Rajewski A."/>
            <person name="Carter-House D."/>
            <person name="Stajich J."/>
            <person name="Litt A."/>
        </authorList>
    </citation>
    <scope>NUCLEOTIDE SEQUENCE [LARGE SCALE GENOMIC DNA]</scope>
    <source>
        <strain evidence="2">AR-01</strain>
    </source>
</reference>
<dbReference type="EMBL" id="JACEIK010008876">
    <property type="protein sequence ID" value="MCE3051725.1"/>
    <property type="molecule type" value="Genomic_DNA"/>
</dbReference>